<dbReference type="Pfam" id="PF02113">
    <property type="entry name" value="Peptidase_S13"/>
    <property type="match status" value="1"/>
</dbReference>
<comment type="similarity">
    <text evidence="1">Belongs to the peptidase S13 family.</text>
</comment>
<protein>
    <submittedName>
        <fullName evidence="4">D-alanyl-D-alanine carboxypeptidase</fullName>
    </submittedName>
</protein>
<accession>A0ABQ4NM46</accession>
<dbReference type="InterPro" id="IPR000667">
    <property type="entry name" value="Peptidase_S13"/>
</dbReference>
<dbReference type="PANTHER" id="PTHR30023:SF0">
    <property type="entry name" value="PENICILLIN-SENSITIVE CARBOXYPEPTIDASE A"/>
    <property type="match status" value="1"/>
</dbReference>
<dbReference type="PANTHER" id="PTHR30023">
    <property type="entry name" value="D-ALANYL-D-ALANINE CARBOXYPEPTIDASE"/>
    <property type="match status" value="1"/>
</dbReference>
<dbReference type="Gene3D" id="3.50.80.20">
    <property type="entry name" value="D-Ala-D-Ala carboxypeptidase C, peptidase S13"/>
    <property type="match status" value="1"/>
</dbReference>
<keyword evidence="4" id="KW-0645">Protease</keyword>
<evidence type="ECO:0000313" key="5">
    <source>
        <dbReference type="Proteomes" id="UP000786693"/>
    </source>
</evidence>
<dbReference type="Gene3D" id="3.40.710.10">
    <property type="entry name" value="DD-peptidase/beta-lactamase superfamily"/>
    <property type="match status" value="2"/>
</dbReference>
<keyword evidence="5" id="KW-1185">Reference proteome</keyword>
<organism evidence="4 5">
    <name type="scientific">Jannaschia pagri</name>
    <dbReference type="NCBI Taxonomy" id="2829797"/>
    <lineage>
        <taxon>Bacteria</taxon>
        <taxon>Pseudomonadati</taxon>
        <taxon>Pseudomonadota</taxon>
        <taxon>Alphaproteobacteria</taxon>
        <taxon>Rhodobacterales</taxon>
        <taxon>Roseobacteraceae</taxon>
        <taxon>Jannaschia</taxon>
    </lineage>
</organism>
<reference evidence="4 5" key="1">
    <citation type="submission" date="2021-05" db="EMBL/GenBank/DDBJ databases">
        <title>Bacteria Genome sequencing.</title>
        <authorList>
            <person name="Takabe Y."/>
            <person name="Nakajima Y."/>
            <person name="Suzuki S."/>
            <person name="Shiozaki T."/>
        </authorList>
    </citation>
    <scope>NUCLEOTIDE SEQUENCE [LARGE SCALE GENOMIC DNA]</scope>
    <source>
        <strain evidence="4 5">AI_62</strain>
    </source>
</reference>
<evidence type="ECO:0000256" key="3">
    <source>
        <dbReference type="SAM" id="SignalP"/>
    </source>
</evidence>
<evidence type="ECO:0000313" key="4">
    <source>
        <dbReference type="EMBL" id="GIT95483.1"/>
    </source>
</evidence>
<dbReference type="SUPFAM" id="SSF56601">
    <property type="entry name" value="beta-lactamase/transpeptidase-like"/>
    <property type="match status" value="1"/>
</dbReference>
<keyword evidence="3" id="KW-0732">Signal</keyword>
<comment type="caution">
    <text evidence="4">The sequence shown here is derived from an EMBL/GenBank/DDBJ whole genome shotgun (WGS) entry which is preliminary data.</text>
</comment>
<feature type="signal peptide" evidence="3">
    <location>
        <begin position="1"/>
        <end position="20"/>
    </location>
</feature>
<dbReference type="Proteomes" id="UP000786693">
    <property type="component" value="Unassembled WGS sequence"/>
</dbReference>
<proteinExistence type="inferred from homology"/>
<dbReference type="PRINTS" id="PR00922">
    <property type="entry name" value="DADACBPTASE3"/>
</dbReference>
<gene>
    <name evidence="4" type="ORF">JANAI62_21060</name>
</gene>
<keyword evidence="4" id="KW-0121">Carboxypeptidase</keyword>
<name>A0ABQ4NM46_9RHOB</name>
<dbReference type="InterPro" id="IPR012338">
    <property type="entry name" value="Beta-lactam/transpept-like"/>
</dbReference>
<feature type="chain" id="PRO_5045945569" evidence="3">
    <location>
        <begin position="21"/>
        <end position="484"/>
    </location>
</feature>
<evidence type="ECO:0000256" key="1">
    <source>
        <dbReference type="ARBA" id="ARBA00006096"/>
    </source>
</evidence>
<dbReference type="NCBIfam" id="TIGR00666">
    <property type="entry name" value="PBP4"/>
    <property type="match status" value="1"/>
</dbReference>
<keyword evidence="2" id="KW-0378">Hydrolase</keyword>
<dbReference type="EMBL" id="BPFH01000003">
    <property type="protein sequence ID" value="GIT95483.1"/>
    <property type="molecule type" value="Genomic_DNA"/>
</dbReference>
<sequence>MKRRSFLTATLATAALPACANAPERSGRPTGKPADALARSAPAADRLVAEAGLGGKVGFVLADARSGRILETYNPVRPLPPASVAKAVTALYALETLGPSHRFSTRLIATGPVSNGRVNGDLVLVGGGDPALDTDGLHDLATQARAAGIREISGRFLVADGALPRIDRIDRTQPEHVGYNPSVGGLNLNFNRVHFGWRRAGSSYAIEMDARTDRFRPAVNTARMRIADRSLPVYTYQRQGELDSWTVARSQLGGSGARWLPVRNPALYAGDVMRTMLRANGIVVPAAQRTNSAPAGTEIARVESADLNRVARNMLRFSTNLTAEVLGLSATRARGQAPSGLGASADIMSAWLQDRTGARRADFDDHSGLNGTTRISASDMVTSLTARGAAQRLRPIMKELTIEGDVNIPVQCKTGTLNFVSGLAGYFKARGGRELAFATFCADVERRNRLSVSERDRPEGGRAWGRRARSLQFDLIERWERVHT</sequence>
<dbReference type="GO" id="GO:0004180">
    <property type="term" value="F:carboxypeptidase activity"/>
    <property type="evidence" value="ECO:0007669"/>
    <property type="project" value="UniProtKB-KW"/>
</dbReference>
<dbReference type="RefSeq" id="WP_220748971.1">
    <property type="nucleotide sequence ID" value="NZ_BPFH01000003.1"/>
</dbReference>
<evidence type="ECO:0000256" key="2">
    <source>
        <dbReference type="ARBA" id="ARBA00022801"/>
    </source>
</evidence>